<reference evidence="1" key="1">
    <citation type="submission" date="2022-07" db="EMBL/GenBank/DDBJ databases">
        <title>Phylogenomic reconstructions and comparative analyses of Kickxellomycotina fungi.</title>
        <authorList>
            <person name="Reynolds N.K."/>
            <person name="Stajich J.E."/>
            <person name="Barry K."/>
            <person name="Grigoriev I.V."/>
            <person name="Crous P."/>
            <person name="Smith M.E."/>
        </authorList>
    </citation>
    <scope>NUCLEOTIDE SEQUENCE</scope>
    <source>
        <strain evidence="1">NRRL 5244</strain>
    </source>
</reference>
<sequence>MPSLGSSPSDESLQFLTQGRADGEEDEVHKVSRLHRRLSMQMMKRERERQERQIERARRNLVEAAGYGRSRTSKTTQKSSQQKPDTGNKTEAERTHGNQLASKPSDPDAAPSRYNAPRLISNLNASTTDDIVREQRYTEFPELKDRKGKSRTKYTSMGSKNATQPIFDMLSNSSQRMASQGSAEATKDAPPPLSRIPAYRAPTHVSQATKVTSDVRDDRKLPANVRPLSSFGKPPAAKNSNIPRAPNLRTRPTSPIRSSTRGSETEEQKGSSNVFLRLARRLNSAKGAQNASSVLGTMPRKMNLLLPAAAQYMTQHPKRPAMSQVQVFQAKPVSESATDRKPSVPRRHSYQPQPLDTDPHRHSFPRHRLAPIGKSQSSGHAHGDGDDDDDEFVMVDDHHVVSDTDSVEPAQLHALGSQSLNRRRAATVARVQSRAPPLSGRYGNIQPLPHQQPKARTMTSDQTRQTPSSRQEPPSTPSRASSIIPSITRRLGLGFPFGHRSGDDQSRSAQPDSKRRIVTPPPPPIDTTRSIPRRISGSLLGSISRNKRPDRAPIPAAFNEELTEPSGSSSASISIDSSSDSDGGIDDHIDYRRLSYRSNHTANMLTSSQVDLIMSSPVSTKRRPGSIAHTHSTDADSDGNISILDTDLRHVLESNRRR</sequence>
<keyword evidence="2" id="KW-1185">Reference proteome</keyword>
<proteinExistence type="predicted"/>
<dbReference type="EMBL" id="JANBPW010002689">
    <property type="protein sequence ID" value="KAJ1939936.1"/>
    <property type="molecule type" value="Genomic_DNA"/>
</dbReference>
<organism evidence="1 2">
    <name type="scientific">Linderina macrospora</name>
    <dbReference type="NCBI Taxonomy" id="4868"/>
    <lineage>
        <taxon>Eukaryota</taxon>
        <taxon>Fungi</taxon>
        <taxon>Fungi incertae sedis</taxon>
        <taxon>Zoopagomycota</taxon>
        <taxon>Kickxellomycotina</taxon>
        <taxon>Kickxellomycetes</taxon>
        <taxon>Kickxellales</taxon>
        <taxon>Kickxellaceae</taxon>
        <taxon>Linderina</taxon>
    </lineage>
</organism>
<evidence type="ECO:0000313" key="2">
    <source>
        <dbReference type="Proteomes" id="UP001150603"/>
    </source>
</evidence>
<feature type="non-terminal residue" evidence="1">
    <location>
        <position position="658"/>
    </location>
</feature>
<protein>
    <submittedName>
        <fullName evidence="1">Uncharacterized protein</fullName>
    </submittedName>
</protein>
<accession>A0ACC1J6T1</accession>
<evidence type="ECO:0000313" key="1">
    <source>
        <dbReference type="EMBL" id="KAJ1939936.1"/>
    </source>
</evidence>
<dbReference type="Proteomes" id="UP001150603">
    <property type="component" value="Unassembled WGS sequence"/>
</dbReference>
<gene>
    <name evidence="1" type="ORF">FBU59_003960</name>
</gene>
<name>A0ACC1J6T1_9FUNG</name>
<comment type="caution">
    <text evidence="1">The sequence shown here is derived from an EMBL/GenBank/DDBJ whole genome shotgun (WGS) entry which is preliminary data.</text>
</comment>